<dbReference type="Pfam" id="PF12802">
    <property type="entry name" value="MarR_2"/>
    <property type="match status" value="1"/>
</dbReference>
<dbReference type="InterPro" id="IPR039422">
    <property type="entry name" value="MarR/SlyA-like"/>
</dbReference>
<dbReference type="PRINTS" id="PR00598">
    <property type="entry name" value="HTHMARR"/>
</dbReference>
<name>A0ABY5NJJ2_9MICO</name>
<dbReference type="SMART" id="SM00347">
    <property type="entry name" value="HTH_MARR"/>
    <property type="match status" value="1"/>
</dbReference>
<feature type="domain" description="HTH marR-type" evidence="1">
    <location>
        <begin position="21"/>
        <end position="163"/>
    </location>
</feature>
<evidence type="ECO:0000313" key="3">
    <source>
        <dbReference type="Proteomes" id="UP001054811"/>
    </source>
</evidence>
<dbReference type="RefSeq" id="WP_259611916.1">
    <property type="nucleotide sequence ID" value="NZ_CP091139.2"/>
</dbReference>
<dbReference type="InterPro" id="IPR036388">
    <property type="entry name" value="WH-like_DNA-bd_sf"/>
</dbReference>
<dbReference type="EMBL" id="CP091139">
    <property type="protein sequence ID" value="UUT35338.1"/>
    <property type="molecule type" value="Genomic_DNA"/>
</dbReference>
<keyword evidence="3" id="KW-1185">Reference proteome</keyword>
<dbReference type="Gene3D" id="1.10.10.10">
    <property type="entry name" value="Winged helix-like DNA-binding domain superfamily/Winged helix DNA-binding domain"/>
    <property type="match status" value="1"/>
</dbReference>
<dbReference type="SUPFAM" id="SSF46785">
    <property type="entry name" value="Winged helix' DNA-binding domain"/>
    <property type="match status" value="1"/>
</dbReference>
<accession>A0ABY5NJJ2</accession>
<proteinExistence type="predicted"/>
<dbReference type="InterPro" id="IPR000835">
    <property type="entry name" value="HTH_MarR-typ"/>
</dbReference>
<dbReference type="PANTHER" id="PTHR33164:SF43">
    <property type="entry name" value="HTH-TYPE TRANSCRIPTIONAL REPRESSOR YETL"/>
    <property type="match status" value="1"/>
</dbReference>
<protein>
    <submittedName>
        <fullName evidence="2">MarR family transcriptional regulator</fullName>
    </submittedName>
</protein>
<dbReference type="PANTHER" id="PTHR33164">
    <property type="entry name" value="TRANSCRIPTIONAL REGULATOR, MARR FAMILY"/>
    <property type="match status" value="1"/>
</dbReference>
<gene>
    <name evidence="2" type="ORF">L2X98_34860</name>
</gene>
<dbReference type="Proteomes" id="UP001054811">
    <property type="component" value="Chromosome"/>
</dbReference>
<dbReference type="InterPro" id="IPR036390">
    <property type="entry name" value="WH_DNA-bd_sf"/>
</dbReference>
<organism evidence="2 3">
    <name type="scientific">Microbacterium elymi</name>
    <dbReference type="NCBI Taxonomy" id="2909587"/>
    <lineage>
        <taxon>Bacteria</taxon>
        <taxon>Bacillati</taxon>
        <taxon>Actinomycetota</taxon>
        <taxon>Actinomycetes</taxon>
        <taxon>Micrococcales</taxon>
        <taxon>Microbacteriaceae</taxon>
        <taxon>Microbacterium</taxon>
    </lineage>
</organism>
<evidence type="ECO:0000259" key="1">
    <source>
        <dbReference type="PROSITE" id="PS50995"/>
    </source>
</evidence>
<dbReference type="PROSITE" id="PS50995">
    <property type="entry name" value="HTH_MARR_2"/>
    <property type="match status" value="1"/>
</dbReference>
<sequence>MVDPRVIDPEQELVEYGSLTEAEIAQVVRVLTGIRRWREAEQRLSLSSRDRMKLNETDMQALRFLVVAKNDGRLVTPGSLAEYLGISSASTTKLLDRLAAAGHIERAAHPTDRRALTIRITQQTHEQVRDTVGRTHARRFEVAVGMSPAERDTVIRFLDDLSQTAEAGATAGESESSP</sequence>
<evidence type="ECO:0000313" key="2">
    <source>
        <dbReference type="EMBL" id="UUT35338.1"/>
    </source>
</evidence>
<reference evidence="2" key="1">
    <citation type="submission" date="2022-01" db="EMBL/GenBank/DDBJ databases">
        <title>Microbacterium eymi and Microbacterium rhizovicinus sp. nov., isolated from the rhizospheric soil of Elymus tsukushiensis, a plant native to the Dokdo Islands, Republic of Korea.</title>
        <authorList>
            <person name="Hwang Y.J."/>
        </authorList>
    </citation>
    <scope>NUCLEOTIDE SEQUENCE</scope>
    <source>
        <strain evidence="2">KUDC0405</strain>
    </source>
</reference>